<dbReference type="SUPFAM" id="SSF56112">
    <property type="entry name" value="Protein kinase-like (PK-like)"/>
    <property type="match status" value="1"/>
</dbReference>
<evidence type="ECO:0000256" key="1">
    <source>
        <dbReference type="ARBA" id="ARBA00022679"/>
    </source>
</evidence>
<gene>
    <name evidence="8" type="primary">prkC_5</name>
    <name evidence="8" type="ORF">Pan54_19420</name>
</gene>
<dbReference type="AlphaFoldDB" id="A0A5C5XDM4"/>
<feature type="compositionally biased region" description="Polar residues" evidence="6">
    <location>
        <begin position="41"/>
        <end position="50"/>
    </location>
</feature>
<evidence type="ECO:0000259" key="7">
    <source>
        <dbReference type="PROSITE" id="PS50011"/>
    </source>
</evidence>
<evidence type="ECO:0000256" key="2">
    <source>
        <dbReference type="ARBA" id="ARBA00022741"/>
    </source>
</evidence>
<dbReference type="GO" id="GO:0005524">
    <property type="term" value="F:ATP binding"/>
    <property type="evidence" value="ECO:0007669"/>
    <property type="project" value="UniProtKB-UniRule"/>
</dbReference>
<dbReference type="InterPro" id="IPR000719">
    <property type="entry name" value="Prot_kinase_dom"/>
</dbReference>
<feature type="domain" description="Protein kinase" evidence="7">
    <location>
        <begin position="75"/>
        <end position="337"/>
    </location>
</feature>
<comment type="caution">
    <text evidence="8">The sequence shown here is derived from an EMBL/GenBank/DDBJ whole genome shotgun (WGS) entry which is preliminary data.</text>
</comment>
<dbReference type="PANTHER" id="PTHR43289">
    <property type="entry name" value="MITOGEN-ACTIVATED PROTEIN KINASE KINASE KINASE 20-RELATED"/>
    <property type="match status" value="1"/>
</dbReference>
<organism evidence="8 9">
    <name type="scientific">Rubinisphaera italica</name>
    <dbReference type="NCBI Taxonomy" id="2527969"/>
    <lineage>
        <taxon>Bacteria</taxon>
        <taxon>Pseudomonadati</taxon>
        <taxon>Planctomycetota</taxon>
        <taxon>Planctomycetia</taxon>
        <taxon>Planctomycetales</taxon>
        <taxon>Planctomycetaceae</taxon>
        <taxon>Rubinisphaera</taxon>
    </lineage>
</organism>
<evidence type="ECO:0000256" key="5">
    <source>
        <dbReference type="PROSITE-ProRule" id="PRU10141"/>
    </source>
</evidence>
<dbReference type="InterPro" id="IPR008271">
    <property type="entry name" value="Ser/Thr_kinase_AS"/>
</dbReference>
<dbReference type="Gene3D" id="1.10.510.10">
    <property type="entry name" value="Transferase(Phosphotransferase) domain 1"/>
    <property type="match status" value="1"/>
</dbReference>
<feature type="compositionally biased region" description="Low complexity" evidence="6">
    <location>
        <begin position="27"/>
        <end position="37"/>
    </location>
</feature>
<dbReference type="Pfam" id="PF00069">
    <property type="entry name" value="Pkinase"/>
    <property type="match status" value="1"/>
</dbReference>
<dbReference type="Gene3D" id="3.30.200.20">
    <property type="entry name" value="Phosphorylase Kinase, domain 1"/>
    <property type="match status" value="1"/>
</dbReference>
<name>A0A5C5XDM4_9PLAN</name>
<keyword evidence="3 8" id="KW-0418">Kinase</keyword>
<accession>A0A5C5XDM4</accession>
<evidence type="ECO:0000256" key="4">
    <source>
        <dbReference type="ARBA" id="ARBA00022840"/>
    </source>
</evidence>
<keyword evidence="1 8" id="KW-0808">Transferase</keyword>
<dbReference type="SMART" id="SM00220">
    <property type="entry name" value="S_TKc"/>
    <property type="match status" value="1"/>
</dbReference>
<keyword evidence="4 5" id="KW-0067">ATP-binding</keyword>
<dbReference type="RefSeq" id="WP_146503227.1">
    <property type="nucleotide sequence ID" value="NZ_SJPG01000001.1"/>
</dbReference>
<dbReference type="EC" id="2.7.11.1" evidence="8"/>
<dbReference type="PANTHER" id="PTHR43289:SF6">
    <property type="entry name" value="SERINE_THREONINE-PROTEIN KINASE NEKL-3"/>
    <property type="match status" value="1"/>
</dbReference>
<dbReference type="EMBL" id="SJPG01000001">
    <property type="protein sequence ID" value="TWT61207.1"/>
    <property type="molecule type" value="Genomic_DNA"/>
</dbReference>
<evidence type="ECO:0000256" key="6">
    <source>
        <dbReference type="SAM" id="MobiDB-lite"/>
    </source>
</evidence>
<proteinExistence type="predicted"/>
<dbReference type="GO" id="GO:0004674">
    <property type="term" value="F:protein serine/threonine kinase activity"/>
    <property type="evidence" value="ECO:0007669"/>
    <property type="project" value="UniProtKB-EC"/>
</dbReference>
<reference evidence="8 9" key="1">
    <citation type="submission" date="2019-02" db="EMBL/GenBank/DDBJ databases">
        <title>Deep-cultivation of Planctomycetes and their phenomic and genomic characterization uncovers novel biology.</title>
        <authorList>
            <person name="Wiegand S."/>
            <person name="Jogler M."/>
            <person name="Boedeker C."/>
            <person name="Pinto D."/>
            <person name="Vollmers J."/>
            <person name="Rivas-Marin E."/>
            <person name="Kohn T."/>
            <person name="Peeters S.H."/>
            <person name="Heuer A."/>
            <person name="Rast P."/>
            <person name="Oberbeckmann S."/>
            <person name="Bunk B."/>
            <person name="Jeske O."/>
            <person name="Meyerdierks A."/>
            <person name="Storesund J.E."/>
            <person name="Kallscheuer N."/>
            <person name="Luecker S."/>
            <person name="Lage O.M."/>
            <person name="Pohl T."/>
            <person name="Merkel B.J."/>
            <person name="Hornburger P."/>
            <person name="Mueller R.-W."/>
            <person name="Bruemmer F."/>
            <person name="Labrenz M."/>
            <person name="Spormann A.M."/>
            <person name="Op Den Camp H."/>
            <person name="Overmann J."/>
            <person name="Amann R."/>
            <person name="Jetten M.S.M."/>
            <person name="Mascher T."/>
            <person name="Medema M.H."/>
            <person name="Devos D.P."/>
            <person name="Kaster A.-K."/>
            <person name="Ovreas L."/>
            <person name="Rohde M."/>
            <person name="Galperin M.Y."/>
            <person name="Jogler C."/>
        </authorList>
    </citation>
    <scope>NUCLEOTIDE SEQUENCE [LARGE SCALE GENOMIC DNA]</scope>
    <source>
        <strain evidence="8 9">Pan54</strain>
    </source>
</reference>
<evidence type="ECO:0000256" key="3">
    <source>
        <dbReference type="ARBA" id="ARBA00022777"/>
    </source>
</evidence>
<dbReference type="PROSITE" id="PS00108">
    <property type="entry name" value="PROTEIN_KINASE_ST"/>
    <property type="match status" value="1"/>
</dbReference>
<dbReference type="PROSITE" id="PS00107">
    <property type="entry name" value="PROTEIN_KINASE_ATP"/>
    <property type="match status" value="1"/>
</dbReference>
<dbReference type="PROSITE" id="PS50011">
    <property type="entry name" value="PROTEIN_KINASE_DOM"/>
    <property type="match status" value="1"/>
</dbReference>
<feature type="binding site" evidence="5">
    <location>
        <position position="104"/>
    </location>
    <ligand>
        <name>ATP</name>
        <dbReference type="ChEBI" id="CHEBI:30616"/>
    </ligand>
</feature>
<evidence type="ECO:0000313" key="9">
    <source>
        <dbReference type="Proteomes" id="UP000316095"/>
    </source>
</evidence>
<dbReference type="Proteomes" id="UP000316095">
    <property type="component" value="Unassembled WGS sequence"/>
</dbReference>
<evidence type="ECO:0000313" key="8">
    <source>
        <dbReference type="EMBL" id="TWT61207.1"/>
    </source>
</evidence>
<dbReference type="OrthoDB" id="6111975at2"/>
<feature type="region of interest" description="Disordered" evidence="6">
    <location>
        <begin position="1"/>
        <end position="52"/>
    </location>
</feature>
<dbReference type="InterPro" id="IPR011009">
    <property type="entry name" value="Kinase-like_dom_sf"/>
</dbReference>
<sequence length="930" mass="102468">MSSSAQDIPSTAYRGHSLDPVTVIRTSSSDESSQIKSEVSDSTPPDSSLLAQLFPGTTGREEQSSLPENLRLGQYVIESRIGAGGMGAVFKARDEQLDRTIALKVLSPSQANDASSIKRFQNEAKSAARLDHENVARIYSIGEDKGLYYIAFEYVEGMTIRELIRRRGAIDSFETVNLLLQIAVALKHTAVAGVVHRDIKPSNLIMMSSGKVKLVDWGLARKERLDEQSLDLTVSGTTLGTFDYISPEQARDPRNVDVRSDIYSLGCTAYHMLTGVPPYADGTVLQKLLDHQGKPTPDPREKNPNIPRELARIVKKMMASDPDDRYWSPQSLIEDLLEMAAQAGLRAIHPDGLTWQTSTGGNSGTIPMRLFWWWLGTFAIACVVAITFDRWSLEQSTQSGDELKSSVDSIVEKGSAQEFFHNEMPPAEIRNQNSGQTTSPLDSLPESAEATINSNDITSGRERNELSQMPPGYPSPITSGDLFDGFFQSDTMEVDWGRVAFEEQQAGILRADITEELKQIDSDNPVKIDGVSGMPLVKKNVPNETSQFRLVTREGQDLGFQATLESALEAIPDGGMIEYLGKPGQVTYQKINQLKVIDKSITISGSSRSELILQFDTSQFATLSRSRDFIVINGGSLTIKNLHLQVVIPDAVTQAWSLFLVEGASKLRCSQSTISVDSRHQTDASIVKMNRSAQQIIDEMSQGTGAATVERLVQFEECFFRGVADLVSTESSDDSTVEVSRSLLTLDGALIRFHGDKSMRTERDLLTLRLSRVTALLNDGLIRFDLGMTIPRQPVDLKIRSEDSLILGRIDQPMIQLSAGLENRTLEGLLHWDGNHNILAGWKNLITLSGSSSIDTDIATSASILDTNSRELPRDFLEYLPNLAWDQWSVSKFYSELEMAASVQDLTVDLTAFGPEPKLLPNAPTPRMAP</sequence>
<keyword evidence="2 5" id="KW-0547">Nucleotide-binding</keyword>
<protein>
    <submittedName>
        <fullName evidence="8">Serine/threonine-protein kinase PrkC</fullName>
        <ecNumber evidence="8">2.7.11.1</ecNumber>
    </submittedName>
</protein>
<dbReference type="InterPro" id="IPR017441">
    <property type="entry name" value="Protein_kinase_ATP_BS"/>
</dbReference>
<dbReference type="CDD" id="cd14014">
    <property type="entry name" value="STKc_PknB_like"/>
    <property type="match status" value="1"/>
</dbReference>
<keyword evidence="9" id="KW-1185">Reference proteome</keyword>